<dbReference type="InterPro" id="IPR050641">
    <property type="entry name" value="RIFMO-like"/>
</dbReference>
<comment type="cofactor">
    <cofactor evidence="1">
        <name>FAD</name>
        <dbReference type="ChEBI" id="CHEBI:57692"/>
    </cofactor>
</comment>
<dbReference type="Pfam" id="PF01494">
    <property type="entry name" value="FAD_binding_3"/>
    <property type="match status" value="2"/>
</dbReference>
<dbReference type="EMBL" id="JBEPTF010000003">
    <property type="protein sequence ID" value="MET4684635.1"/>
    <property type="molecule type" value="Genomic_DNA"/>
</dbReference>
<accession>A0ABV2RDH7</accession>
<dbReference type="Gene3D" id="3.30.70.2450">
    <property type="match status" value="1"/>
</dbReference>
<organism evidence="5 6">
    <name type="scientific">Brevundimonas faecalis</name>
    <dbReference type="NCBI Taxonomy" id="947378"/>
    <lineage>
        <taxon>Bacteria</taxon>
        <taxon>Pseudomonadati</taxon>
        <taxon>Pseudomonadota</taxon>
        <taxon>Alphaproteobacteria</taxon>
        <taxon>Caulobacterales</taxon>
        <taxon>Caulobacteraceae</taxon>
        <taxon>Brevundimonas</taxon>
    </lineage>
</organism>
<gene>
    <name evidence="5" type="ORF">ABIE19_002572</name>
</gene>
<evidence type="ECO:0000256" key="1">
    <source>
        <dbReference type="ARBA" id="ARBA00001974"/>
    </source>
</evidence>
<comment type="caution">
    <text evidence="5">The sequence shown here is derived from an EMBL/GenBank/DDBJ whole genome shotgun (WGS) entry which is preliminary data.</text>
</comment>
<keyword evidence="6" id="KW-1185">Reference proteome</keyword>
<dbReference type="Gene3D" id="3.50.50.60">
    <property type="entry name" value="FAD/NAD(P)-binding domain"/>
    <property type="match status" value="1"/>
</dbReference>
<evidence type="ECO:0000313" key="5">
    <source>
        <dbReference type="EMBL" id="MET4684635.1"/>
    </source>
</evidence>
<feature type="domain" description="FAD-binding" evidence="4">
    <location>
        <begin position="6"/>
        <end position="212"/>
    </location>
</feature>
<evidence type="ECO:0000259" key="4">
    <source>
        <dbReference type="Pfam" id="PF01494"/>
    </source>
</evidence>
<name>A0ABV2RDH7_9CAUL</name>
<dbReference type="RefSeq" id="WP_354089586.1">
    <property type="nucleotide sequence ID" value="NZ_JBEPTF010000003.1"/>
</dbReference>
<dbReference type="InterPro" id="IPR036188">
    <property type="entry name" value="FAD/NAD-bd_sf"/>
</dbReference>
<evidence type="ECO:0000256" key="2">
    <source>
        <dbReference type="ARBA" id="ARBA00022630"/>
    </source>
</evidence>
<keyword evidence="2" id="KW-0285">Flavoprotein</keyword>
<proteinExistence type="predicted"/>
<sequence length="368" mass="39651">MDGSPQVLIVGAGPTGLAAALFLSMRDVAARIIDQAATPTTTSKALGVNPRTLDLLQASGVTARILAEAQTVARLHIHRHGRTLAQIHLDELDLDARFPLAILPQARTEALLTEALAARGVAVERDLALIDLQDAEMVTATLSSGESVRAPLLFAADGAHSAVRKALSLDFPGDAWDEPWQLIDVDLDGPPGDEAWIDFREDALFVCLPYSGARFRLIGFGPPLLDNLPEGWRAGAVRWRSDFHISHRMAAAMSLGHVALGGDAAHIHSPIGARGMNLGIEDAFVFADCAADFLSGQKERIRDYDRLRRPTDMAVVRRVRALTAFVRNTGAGADLARRAAIPVAARLPFLIERVARIGLGLDHPVRLR</sequence>
<dbReference type="Proteomes" id="UP001549313">
    <property type="component" value="Unassembled WGS sequence"/>
</dbReference>
<dbReference type="InterPro" id="IPR002938">
    <property type="entry name" value="FAD-bd"/>
</dbReference>
<keyword evidence="3" id="KW-0274">FAD</keyword>
<dbReference type="PANTHER" id="PTHR43004">
    <property type="entry name" value="TRK SYSTEM POTASSIUM UPTAKE PROTEIN"/>
    <property type="match status" value="1"/>
</dbReference>
<reference evidence="5 6" key="1">
    <citation type="submission" date="2024-06" db="EMBL/GenBank/DDBJ databases">
        <title>Sorghum-associated microbial communities from plants grown in Nebraska, USA.</title>
        <authorList>
            <person name="Schachtman D."/>
        </authorList>
    </citation>
    <scope>NUCLEOTIDE SEQUENCE [LARGE SCALE GENOMIC DNA]</scope>
    <source>
        <strain evidence="5 6">2814</strain>
    </source>
</reference>
<protein>
    <submittedName>
        <fullName evidence="5">2-polyprenyl-6-methoxyphenol hydroxylase-like FAD-dependent oxidoreductase</fullName>
    </submittedName>
</protein>
<dbReference type="PRINTS" id="PR00420">
    <property type="entry name" value="RNGMNOXGNASE"/>
</dbReference>
<evidence type="ECO:0000313" key="6">
    <source>
        <dbReference type="Proteomes" id="UP001549313"/>
    </source>
</evidence>
<dbReference type="PANTHER" id="PTHR43004:SF19">
    <property type="entry name" value="BINDING MONOOXYGENASE, PUTATIVE (JCVI)-RELATED"/>
    <property type="match status" value="1"/>
</dbReference>
<evidence type="ECO:0000256" key="3">
    <source>
        <dbReference type="ARBA" id="ARBA00022827"/>
    </source>
</evidence>
<dbReference type="SUPFAM" id="SSF51905">
    <property type="entry name" value="FAD/NAD(P)-binding domain"/>
    <property type="match status" value="1"/>
</dbReference>
<feature type="domain" description="FAD-binding" evidence="4">
    <location>
        <begin position="236"/>
        <end position="318"/>
    </location>
</feature>